<protein>
    <recommendedName>
        <fullName evidence="4">Secreted protein</fullName>
    </recommendedName>
</protein>
<evidence type="ECO:0008006" key="4">
    <source>
        <dbReference type="Google" id="ProtNLM"/>
    </source>
</evidence>
<accession>A0AAD4QAL8</accession>
<keyword evidence="1" id="KW-0732">Signal</keyword>
<feature type="signal peptide" evidence="1">
    <location>
        <begin position="1"/>
        <end position="16"/>
    </location>
</feature>
<dbReference type="AlphaFoldDB" id="A0AAD4QAL8"/>
<feature type="chain" id="PRO_5042242409" description="Secreted protein" evidence="1">
    <location>
        <begin position="17"/>
        <end position="283"/>
    </location>
</feature>
<evidence type="ECO:0000313" key="3">
    <source>
        <dbReference type="Proteomes" id="UP001201163"/>
    </source>
</evidence>
<comment type="caution">
    <text evidence="2">The sequence shown here is derived from an EMBL/GenBank/DDBJ whole genome shotgun (WGS) entry which is preliminary data.</text>
</comment>
<keyword evidence="3" id="KW-1185">Reference proteome</keyword>
<dbReference type="EMBL" id="JAKELL010000027">
    <property type="protein sequence ID" value="KAH8991164.1"/>
    <property type="molecule type" value="Genomic_DNA"/>
</dbReference>
<evidence type="ECO:0000313" key="2">
    <source>
        <dbReference type="EMBL" id="KAH8991164.1"/>
    </source>
</evidence>
<organism evidence="2 3">
    <name type="scientific">Lactarius akahatsu</name>
    <dbReference type="NCBI Taxonomy" id="416441"/>
    <lineage>
        <taxon>Eukaryota</taxon>
        <taxon>Fungi</taxon>
        <taxon>Dikarya</taxon>
        <taxon>Basidiomycota</taxon>
        <taxon>Agaricomycotina</taxon>
        <taxon>Agaricomycetes</taxon>
        <taxon>Russulales</taxon>
        <taxon>Russulaceae</taxon>
        <taxon>Lactarius</taxon>
    </lineage>
</organism>
<reference evidence="2" key="1">
    <citation type="submission" date="2022-01" db="EMBL/GenBank/DDBJ databases">
        <title>Comparative genomics reveals a dynamic genome evolution in the ectomycorrhizal milk-cap (Lactarius) mushrooms.</title>
        <authorList>
            <consortium name="DOE Joint Genome Institute"/>
            <person name="Lebreton A."/>
            <person name="Tang N."/>
            <person name="Kuo A."/>
            <person name="LaButti K."/>
            <person name="Drula E."/>
            <person name="Barry K."/>
            <person name="Clum A."/>
            <person name="Lipzen A."/>
            <person name="Mousain D."/>
            <person name="Ng V."/>
            <person name="Wang R."/>
            <person name="Wang X."/>
            <person name="Dai Y."/>
            <person name="Henrissat B."/>
            <person name="Grigoriev I.V."/>
            <person name="Guerin-Laguette A."/>
            <person name="Yu F."/>
            <person name="Martin F.M."/>
        </authorList>
    </citation>
    <scope>NUCLEOTIDE SEQUENCE</scope>
    <source>
        <strain evidence="2">QP</strain>
    </source>
</reference>
<name>A0AAD4QAL8_9AGAM</name>
<proteinExistence type="predicted"/>
<dbReference type="Proteomes" id="UP001201163">
    <property type="component" value="Unassembled WGS sequence"/>
</dbReference>
<evidence type="ECO:0000256" key="1">
    <source>
        <dbReference type="SAM" id="SignalP"/>
    </source>
</evidence>
<gene>
    <name evidence="2" type="ORF">EDB92DRAFT_680255</name>
</gene>
<sequence length="283" mass="31869">MLIILSLVSSLQLLSMRFSLRPHLVYQTRTFTWFRESSSQVSSPLASGRRRMASPHRYKRVALGVVKTAYYGVLNRNVSLSPLSVAARNYPVPVDLRVVGTVPAGCLGMSETARRCSWRWGNGKRVGVNSGGCFCHLVTSIHIYAATWCLPVWVLHPRNSCTRVVRSFRWSAGSRVARGQQQLRVAVEKRLTTSGNYSKTRGFPSRMALKGFPWKPCRVVVRRKKIGDVNLSWPQLELDLLTQISHDTDAYDGRLTSKCPSCSRADLFRRRLGRVHGLPRRGG</sequence>